<evidence type="ECO:0000256" key="1">
    <source>
        <dbReference type="SAM" id="MobiDB-lite"/>
    </source>
</evidence>
<dbReference type="AlphaFoldDB" id="A0A8H7EZF0"/>
<evidence type="ECO:0000313" key="2">
    <source>
        <dbReference type="EMBL" id="KAF7768095.1"/>
    </source>
</evidence>
<organism evidence="2 3">
    <name type="scientific">Agaricus bisporus var. burnettii</name>
    <dbReference type="NCBI Taxonomy" id="192524"/>
    <lineage>
        <taxon>Eukaryota</taxon>
        <taxon>Fungi</taxon>
        <taxon>Dikarya</taxon>
        <taxon>Basidiomycota</taxon>
        <taxon>Agaricomycotina</taxon>
        <taxon>Agaricomycetes</taxon>
        <taxon>Agaricomycetidae</taxon>
        <taxon>Agaricales</taxon>
        <taxon>Agaricineae</taxon>
        <taxon>Agaricaceae</taxon>
        <taxon>Agaricus</taxon>
    </lineage>
</organism>
<feature type="region of interest" description="Disordered" evidence="1">
    <location>
        <begin position="470"/>
        <end position="490"/>
    </location>
</feature>
<accession>A0A8H7EZF0</accession>
<sequence>MPRIARRAAYNAAADSFSLSLVVQHDLHLPSEYDHVVHLDVVARNPLVFTLAGATNGTSATRDQLVSSKTTNYVVEYLRQNAIELGLDHVSDIAISELKQYPSCTFNLTVTFACAKNSDPFELRPVLDTLHLEYTWKTRPIPTNKSVLPSSDFDNRLFFTELTLPLWTLLNQVVSRFVKNGLVRRYPLVFGHLARQFNNEMTYFQPIIMSITRILRRSLDPAFRSQCKHLFKMLERQFNAVFDIDRTMEIPGRKRLRQVDFTEAVFYLAMRLAFKASMKPVEFKGRTHRHIIDAEDQELLETEPPSAAIAVPSPEADLFLEQDEGDARRSFEGPSLFDMLDLPRLGGAFGLTDSSIGALPFDSDSEDDYYIFEVPANYIDDIGLDLDNSDEELSPWSSVADFDDQPREHLPSHDESSQCSNETPGNANFFQVQLGDGIYVDDEPFAKLPTNDRNTPASLLGMILMESHTTQRARSGDTGASRGNLMGHSKERRTQVAREISHIEALTPSMAPDLELPPLDMDDAYMDMDDKKYPAFSQLPIPDDHRCSKTNPTLHSTNHGFDHEDFLEVISEEFFPDEDFDMDSLFDDEDSKLDISQVRCSTVAHLVEEQVEAVDSANEGLILEHETEGSDSESSDEFLISFLPQRMELYQEDRGMIDTNDCFDREIEPDFVELAI</sequence>
<feature type="compositionally biased region" description="Basic and acidic residues" evidence="1">
    <location>
        <begin position="404"/>
        <end position="416"/>
    </location>
</feature>
<proteinExistence type="predicted"/>
<dbReference type="EMBL" id="JABXXO010000010">
    <property type="protein sequence ID" value="KAF7768095.1"/>
    <property type="molecule type" value="Genomic_DNA"/>
</dbReference>
<dbReference type="Proteomes" id="UP000629468">
    <property type="component" value="Unassembled WGS sequence"/>
</dbReference>
<protein>
    <submittedName>
        <fullName evidence="2">Uncharacterized protein</fullName>
    </submittedName>
</protein>
<comment type="caution">
    <text evidence="2">The sequence shown here is derived from an EMBL/GenBank/DDBJ whole genome shotgun (WGS) entry which is preliminary data.</text>
</comment>
<gene>
    <name evidence="2" type="ORF">Agabi119p4_7338</name>
</gene>
<feature type="region of interest" description="Disordered" evidence="1">
    <location>
        <begin position="394"/>
        <end position="424"/>
    </location>
</feature>
<reference evidence="2 3" key="1">
    <citation type="journal article" name="Sci. Rep.">
        <title>Telomere-to-telomere assembled and centromere annotated genomes of the two main subspecies of the button mushroom Agaricus bisporus reveal especially polymorphic chromosome ends.</title>
        <authorList>
            <person name="Sonnenberg A.S.M."/>
            <person name="Sedaghat-Telgerd N."/>
            <person name="Lavrijssen B."/>
            <person name="Ohm R.A."/>
            <person name="Hendrickx P.M."/>
            <person name="Scholtmeijer K."/>
            <person name="Baars J.J.P."/>
            <person name="van Peer A."/>
        </authorList>
    </citation>
    <scope>NUCLEOTIDE SEQUENCE [LARGE SCALE GENOMIC DNA]</scope>
    <source>
        <strain evidence="2 3">H119_p4</strain>
    </source>
</reference>
<evidence type="ECO:0000313" key="3">
    <source>
        <dbReference type="Proteomes" id="UP000629468"/>
    </source>
</evidence>
<name>A0A8H7EZF0_AGABI</name>